<dbReference type="GO" id="GO:0046930">
    <property type="term" value="C:pore complex"/>
    <property type="evidence" value="ECO:0007669"/>
    <property type="project" value="UniProtKB-KW"/>
</dbReference>
<evidence type="ECO:0000256" key="1">
    <source>
        <dbReference type="ARBA" id="ARBA00004571"/>
    </source>
</evidence>
<evidence type="ECO:0000256" key="10">
    <source>
        <dbReference type="ARBA" id="ARBA00023237"/>
    </source>
</evidence>
<evidence type="ECO:0000256" key="7">
    <source>
        <dbReference type="ARBA" id="ARBA00023065"/>
    </source>
</evidence>
<keyword evidence="14" id="KW-1185">Reference proteome</keyword>
<dbReference type="AlphaFoldDB" id="A0A370NNQ4"/>
<dbReference type="Proteomes" id="UP000255165">
    <property type="component" value="Unassembled WGS sequence"/>
</dbReference>
<evidence type="ECO:0000256" key="11">
    <source>
        <dbReference type="SAM" id="SignalP"/>
    </source>
</evidence>
<dbReference type="GO" id="GO:0015288">
    <property type="term" value="F:porin activity"/>
    <property type="evidence" value="ECO:0007669"/>
    <property type="project" value="UniProtKB-KW"/>
</dbReference>
<organism evidence="13 14">
    <name type="scientific">Cupriavidus lacunae</name>
    <dbReference type="NCBI Taxonomy" id="2666307"/>
    <lineage>
        <taxon>Bacteria</taxon>
        <taxon>Pseudomonadati</taxon>
        <taxon>Pseudomonadota</taxon>
        <taxon>Betaproteobacteria</taxon>
        <taxon>Burkholderiales</taxon>
        <taxon>Burkholderiaceae</taxon>
        <taxon>Cupriavidus</taxon>
    </lineage>
</organism>
<dbReference type="Gene3D" id="2.40.160.10">
    <property type="entry name" value="Porin"/>
    <property type="match status" value="1"/>
</dbReference>
<feature type="signal peptide" evidence="11">
    <location>
        <begin position="1"/>
        <end position="26"/>
    </location>
</feature>
<dbReference type="InterPro" id="IPR050298">
    <property type="entry name" value="Gram-neg_bact_OMP"/>
</dbReference>
<protein>
    <submittedName>
        <fullName evidence="13">Porin</fullName>
    </submittedName>
</protein>
<reference evidence="14" key="1">
    <citation type="submission" date="2018-06" db="EMBL/GenBank/DDBJ databases">
        <authorList>
            <person name="Feng T."/>
            <person name="Jeon C.O."/>
        </authorList>
    </citation>
    <scope>NUCLEOTIDE SEQUENCE [LARGE SCALE GENOMIC DNA]</scope>
    <source>
        <strain evidence="14">S23</strain>
    </source>
</reference>
<evidence type="ECO:0000256" key="5">
    <source>
        <dbReference type="ARBA" id="ARBA00022692"/>
    </source>
</evidence>
<name>A0A370NNQ4_9BURK</name>
<dbReference type="PANTHER" id="PTHR34501:SF9">
    <property type="entry name" value="MAJOR OUTER MEMBRANE PROTEIN P.IA"/>
    <property type="match status" value="1"/>
</dbReference>
<keyword evidence="8" id="KW-0626">Porin</keyword>
<evidence type="ECO:0000259" key="12">
    <source>
        <dbReference type="Pfam" id="PF13609"/>
    </source>
</evidence>
<comment type="subunit">
    <text evidence="2">Homotrimer.</text>
</comment>
<dbReference type="EMBL" id="QKWJ01000046">
    <property type="protein sequence ID" value="RDK07199.1"/>
    <property type="molecule type" value="Genomic_DNA"/>
</dbReference>
<feature type="chain" id="PRO_5016943128" evidence="11">
    <location>
        <begin position="27"/>
        <end position="369"/>
    </location>
</feature>
<dbReference type="GO" id="GO:0006811">
    <property type="term" value="P:monoatomic ion transport"/>
    <property type="evidence" value="ECO:0007669"/>
    <property type="project" value="UniProtKB-KW"/>
</dbReference>
<keyword evidence="9" id="KW-0472">Membrane</keyword>
<feature type="domain" description="Porin" evidence="12">
    <location>
        <begin position="16"/>
        <end position="338"/>
    </location>
</feature>
<keyword evidence="7" id="KW-0406">Ion transport</keyword>
<keyword evidence="10" id="KW-0998">Cell outer membrane</keyword>
<keyword evidence="5" id="KW-0812">Transmembrane</keyword>
<dbReference type="GO" id="GO:0009279">
    <property type="term" value="C:cell outer membrane"/>
    <property type="evidence" value="ECO:0007669"/>
    <property type="project" value="UniProtKB-SubCell"/>
</dbReference>
<dbReference type="CDD" id="cd00342">
    <property type="entry name" value="gram_neg_porins"/>
    <property type="match status" value="1"/>
</dbReference>
<dbReference type="SUPFAM" id="SSF56935">
    <property type="entry name" value="Porins"/>
    <property type="match status" value="1"/>
</dbReference>
<dbReference type="Pfam" id="PF13609">
    <property type="entry name" value="Porin_4"/>
    <property type="match status" value="1"/>
</dbReference>
<evidence type="ECO:0000313" key="14">
    <source>
        <dbReference type="Proteomes" id="UP000255165"/>
    </source>
</evidence>
<evidence type="ECO:0000256" key="6">
    <source>
        <dbReference type="ARBA" id="ARBA00022729"/>
    </source>
</evidence>
<keyword evidence="3" id="KW-0813">Transport</keyword>
<comment type="subcellular location">
    <subcellularLocation>
        <location evidence="1">Cell outer membrane</location>
        <topology evidence="1">Multi-pass membrane protein</topology>
    </subcellularLocation>
</comment>
<keyword evidence="4" id="KW-1134">Transmembrane beta strand</keyword>
<evidence type="ECO:0000256" key="3">
    <source>
        <dbReference type="ARBA" id="ARBA00022448"/>
    </source>
</evidence>
<dbReference type="PANTHER" id="PTHR34501">
    <property type="entry name" value="PROTEIN YDDL-RELATED"/>
    <property type="match status" value="1"/>
</dbReference>
<proteinExistence type="predicted"/>
<evidence type="ECO:0000256" key="2">
    <source>
        <dbReference type="ARBA" id="ARBA00011233"/>
    </source>
</evidence>
<dbReference type="RefSeq" id="WP_115214445.1">
    <property type="nucleotide sequence ID" value="NZ_QKWJ01000046.1"/>
</dbReference>
<accession>A0A370NNQ4</accession>
<evidence type="ECO:0000256" key="4">
    <source>
        <dbReference type="ARBA" id="ARBA00022452"/>
    </source>
</evidence>
<evidence type="ECO:0000256" key="8">
    <source>
        <dbReference type="ARBA" id="ARBA00023114"/>
    </source>
</evidence>
<comment type="caution">
    <text evidence="13">The sequence shown here is derived from an EMBL/GenBank/DDBJ whole genome shotgun (WGS) entry which is preliminary data.</text>
</comment>
<evidence type="ECO:0000313" key="13">
    <source>
        <dbReference type="EMBL" id="RDK07199.1"/>
    </source>
</evidence>
<gene>
    <name evidence="13" type="ORF">DN412_27365</name>
</gene>
<dbReference type="InterPro" id="IPR023614">
    <property type="entry name" value="Porin_dom_sf"/>
</dbReference>
<sequence>MKKKKRIPATTLVFGALAGLPAMSMAQSVILYGVVDTGIEYVSNIGTARNSVVRMPGLAGTVPSRWGLRGSEDLGGGLKSIFVLESGFAPDAGTSNQGGRLFGRQALVGLSGGWGQVAFGRQYTMLFWSMLEPDMLGPNTFGSSSLDSYLPSSRADNAVSYKGTFGGLTVGATYSFGRDTALAGSGPTATQCAGENPADHRACREWSALVKYETGTWGASVAYDSLRGGQGAAAGLTSSGLKDDRLALNAYANVGKAKLGGGVIRRDNDGSPTPRSDLWFGGASYAITPALSVDGEVFLLRYHNSPNKAWLYAARGTYAFSRRTSVYGTAGFIDNRGNLALSVSSGAAGAGAAPGGNQFGAMVGVKHIF</sequence>
<evidence type="ECO:0000256" key="9">
    <source>
        <dbReference type="ARBA" id="ARBA00023136"/>
    </source>
</evidence>
<keyword evidence="6 11" id="KW-0732">Signal</keyword>
<dbReference type="InterPro" id="IPR033900">
    <property type="entry name" value="Gram_neg_porin_domain"/>
</dbReference>